<proteinExistence type="predicted"/>
<organism evidence="4 5">
    <name type="scientific">Strigomonas culicis</name>
    <dbReference type="NCBI Taxonomy" id="28005"/>
    <lineage>
        <taxon>Eukaryota</taxon>
        <taxon>Discoba</taxon>
        <taxon>Euglenozoa</taxon>
        <taxon>Kinetoplastea</taxon>
        <taxon>Metakinetoplastina</taxon>
        <taxon>Trypanosomatida</taxon>
        <taxon>Trypanosomatidae</taxon>
        <taxon>Strigomonadinae</taxon>
        <taxon>Strigomonas</taxon>
    </lineage>
</organism>
<dbReference type="EMBL" id="ATMH01005022">
    <property type="protein sequence ID" value="EPY28558.1"/>
    <property type="molecule type" value="Genomic_DNA"/>
</dbReference>
<evidence type="ECO:0008006" key="6">
    <source>
        <dbReference type="Google" id="ProtNLM"/>
    </source>
</evidence>
<sequence length="286" mass="31266">MDAIAAGALAYGANVFTVFALYPYRDFVKYFHFGSSLNQSAGDFCLGRYRGMLSNPSQPLFLAAPYGALFFGYVLGPGPFGGALLGGTLHGFMKTCVARTGRRMSMHGGRYKGRYDTVLDCIISGSKEFGVYSTFAGATAVSLISILWYGSTLAMLQRTYDRGYFFENFWTAFRAHAFMTFLTAPLRNVFRSSLSSGERSGGVRTATSFVRGEAAIFREAMGVGRHVLRSEGIPFFLNGVLRTTFKTSVPFGFSYALFKWMGGSIGYATSGGNHGHHIGRRSIGRF</sequence>
<reference evidence="4 5" key="1">
    <citation type="journal article" date="2013" name="PLoS ONE">
        <title>Predicting the Proteins of Angomonas deanei, Strigomonas culicis and Their Respective Endosymbionts Reveals New Aspects of the Trypanosomatidae Family.</title>
        <authorList>
            <person name="Motta M.C."/>
            <person name="Martins A.C."/>
            <person name="de Souza S.S."/>
            <person name="Catta-Preta C.M."/>
            <person name="Silva R."/>
            <person name="Klein C.C."/>
            <person name="de Almeida L.G."/>
            <person name="de Lima Cunha O."/>
            <person name="Ciapina L.P."/>
            <person name="Brocchi M."/>
            <person name="Colabardini A.C."/>
            <person name="de Araujo Lima B."/>
            <person name="Machado C.R."/>
            <person name="de Almeida Soares C.M."/>
            <person name="Probst C.M."/>
            <person name="de Menezes C.B."/>
            <person name="Thompson C.E."/>
            <person name="Bartholomeu D.C."/>
            <person name="Gradia D.F."/>
            <person name="Pavoni D.P."/>
            <person name="Grisard E.C."/>
            <person name="Fantinatti-Garboggini F."/>
            <person name="Marchini F.K."/>
            <person name="Rodrigues-Luiz G.F."/>
            <person name="Wagner G."/>
            <person name="Goldman G.H."/>
            <person name="Fietto J.L."/>
            <person name="Elias M.C."/>
            <person name="Goldman M.H."/>
            <person name="Sagot M.F."/>
            <person name="Pereira M."/>
            <person name="Stoco P.H."/>
            <person name="de Mendonca-Neto R.P."/>
            <person name="Teixeira S.M."/>
            <person name="Maciel T.E."/>
            <person name="de Oliveira Mendes T.A."/>
            <person name="Urmenyi T.P."/>
            <person name="de Souza W."/>
            <person name="Schenkman S."/>
            <person name="de Vasconcelos A.T."/>
        </authorList>
    </citation>
    <scope>NUCLEOTIDE SEQUENCE [LARGE SCALE GENOMIC DNA]</scope>
</reference>
<feature type="transmembrane region" description="Helical" evidence="1">
    <location>
        <begin position="6"/>
        <end position="24"/>
    </location>
</feature>
<evidence type="ECO:0000313" key="3">
    <source>
        <dbReference type="EMBL" id="EPY25185.1"/>
    </source>
</evidence>
<accession>S9UI13</accession>
<feature type="transmembrane region" description="Helical" evidence="1">
    <location>
        <begin position="129"/>
        <end position="149"/>
    </location>
</feature>
<dbReference type="AlphaFoldDB" id="S9UI13"/>
<dbReference type="Proteomes" id="UP000015354">
    <property type="component" value="Unassembled WGS sequence"/>
</dbReference>
<gene>
    <name evidence="4" type="ORF">STCU_05022</name>
    <name evidence="3" type="ORF">STCU_06800</name>
    <name evidence="2" type="ORF">STCU_07853</name>
</gene>
<keyword evidence="1" id="KW-1133">Transmembrane helix</keyword>
<protein>
    <recommendedName>
        <fullName evidence="6">Mitochondrial carrier protein</fullName>
    </recommendedName>
</protein>
<reference evidence="4" key="2">
    <citation type="submission" date="2013-03" db="EMBL/GenBank/DDBJ databases">
        <authorList>
            <person name="Motta M.C.M."/>
            <person name="Martins A.C.A."/>
            <person name="Preta C.M.C.C."/>
            <person name="Silva R."/>
            <person name="de Souza S.S."/>
            <person name="Klein C.C."/>
            <person name="de Almeida L.G.P."/>
            <person name="Cunha O.L."/>
            <person name="Colabardini A.C."/>
            <person name="Lima B.A."/>
            <person name="Machado C.R."/>
            <person name="Soares C.M.A."/>
            <person name="de Menezes C.B.A."/>
            <person name="Bartolomeu D.C."/>
            <person name="Grisard E.C."/>
            <person name="Fantinatti-Garboggini F."/>
            <person name="Rodrigues-Luiz G.F."/>
            <person name="Wagner G."/>
            <person name="Goldman G.H."/>
            <person name="Fietto J.L.R."/>
            <person name="Ciapina L.P."/>
            <person name="Brocchi M."/>
            <person name="Elias M.C."/>
            <person name="Goldman M.H.S."/>
            <person name="Sagot M.-F."/>
            <person name="Pereira M."/>
            <person name="Stoco P.H."/>
            <person name="Teixeira S.M.R."/>
            <person name="de Mendonca-Neto R.P."/>
            <person name="Maciel T.E.F."/>
            <person name="Mendes T.A.O."/>
            <person name="Urmenyi T.P."/>
            <person name="Teixeira M.M.G."/>
            <person name="de Camargo E.F.P."/>
            <person name="de Sousa W."/>
            <person name="Schenkman S."/>
            <person name="de Vasconcelos A.T.R."/>
        </authorList>
    </citation>
    <scope>NUCLEOTIDE SEQUENCE</scope>
</reference>
<evidence type="ECO:0000256" key="1">
    <source>
        <dbReference type="SAM" id="Phobius"/>
    </source>
</evidence>
<name>S9UI13_9TRYP</name>
<keyword evidence="1" id="KW-0812">Transmembrane</keyword>
<evidence type="ECO:0000313" key="5">
    <source>
        <dbReference type="Proteomes" id="UP000015354"/>
    </source>
</evidence>
<dbReference type="OrthoDB" id="261678at2759"/>
<comment type="caution">
    <text evidence="4">The sequence shown here is derived from an EMBL/GenBank/DDBJ whole genome shotgun (WGS) entry which is preliminary data.</text>
</comment>
<keyword evidence="1" id="KW-0472">Membrane</keyword>
<dbReference type="EMBL" id="ATMH01006800">
    <property type="protein sequence ID" value="EPY25185.1"/>
    <property type="molecule type" value="Genomic_DNA"/>
</dbReference>
<evidence type="ECO:0000313" key="2">
    <source>
        <dbReference type="EMBL" id="EPY23136.1"/>
    </source>
</evidence>
<dbReference type="EMBL" id="ATMH01007853">
    <property type="protein sequence ID" value="EPY23136.1"/>
    <property type="molecule type" value="Genomic_DNA"/>
</dbReference>
<evidence type="ECO:0000313" key="4">
    <source>
        <dbReference type="EMBL" id="EPY28558.1"/>
    </source>
</evidence>
<keyword evidence="5" id="KW-1185">Reference proteome</keyword>